<gene>
    <name evidence="9" type="ORF">MICPUN_83030</name>
</gene>
<dbReference type="InParanoid" id="C1E7X3"/>
<comment type="subcellular location">
    <subcellularLocation>
        <location evidence="2">Cytoplasm</location>
    </subcellularLocation>
    <subcellularLocation>
        <location evidence="1">Nucleus</location>
    </subcellularLocation>
</comment>
<dbReference type="PANTHER" id="PTHR10855:SF2">
    <property type="entry name" value="COP9 SIGNALOSOME COMPLEX SUBUNIT 4"/>
    <property type="match status" value="1"/>
</dbReference>
<dbReference type="OrthoDB" id="295656at2759"/>
<dbReference type="Gene3D" id="1.10.10.10">
    <property type="entry name" value="Winged helix-like DNA-binding domain superfamily/Winged helix DNA-binding domain"/>
    <property type="match status" value="1"/>
</dbReference>
<keyword evidence="7" id="KW-0539">Nucleus</keyword>
<dbReference type="eggNOG" id="KOG1497">
    <property type="taxonomic scope" value="Eukaryota"/>
</dbReference>
<dbReference type="SMART" id="SM00088">
    <property type="entry name" value="PINT"/>
    <property type="match status" value="1"/>
</dbReference>
<evidence type="ECO:0000256" key="7">
    <source>
        <dbReference type="ARBA" id="ARBA00023242"/>
    </source>
</evidence>
<organism evidence="9 10">
    <name type="scientific">Micromonas commoda (strain RCC299 / NOUM17 / CCMP2709)</name>
    <name type="common">Picoplanktonic green alga</name>
    <dbReference type="NCBI Taxonomy" id="296587"/>
    <lineage>
        <taxon>Eukaryota</taxon>
        <taxon>Viridiplantae</taxon>
        <taxon>Chlorophyta</taxon>
        <taxon>Mamiellophyceae</taxon>
        <taxon>Mamiellales</taxon>
        <taxon>Mamiellaceae</taxon>
        <taxon>Micromonas</taxon>
    </lineage>
</organism>
<comment type="similarity">
    <text evidence="3">Belongs to the CSN4 family.</text>
</comment>
<reference evidence="9 10" key="1">
    <citation type="journal article" date="2009" name="Science">
        <title>Green evolution and dynamic adaptations revealed by genomes of the marine picoeukaryotes Micromonas.</title>
        <authorList>
            <person name="Worden A.Z."/>
            <person name="Lee J.H."/>
            <person name="Mock T."/>
            <person name="Rouze P."/>
            <person name="Simmons M.P."/>
            <person name="Aerts A.L."/>
            <person name="Allen A.E."/>
            <person name="Cuvelier M.L."/>
            <person name="Derelle E."/>
            <person name="Everett M.V."/>
            <person name="Foulon E."/>
            <person name="Grimwood J."/>
            <person name="Gundlach H."/>
            <person name="Henrissat B."/>
            <person name="Napoli C."/>
            <person name="McDonald S.M."/>
            <person name="Parker M.S."/>
            <person name="Rombauts S."/>
            <person name="Salamov A."/>
            <person name="Von Dassow P."/>
            <person name="Badger J.H."/>
            <person name="Coutinho P.M."/>
            <person name="Demir E."/>
            <person name="Dubchak I."/>
            <person name="Gentemann C."/>
            <person name="Eikrem W."/>
            <person name="Gready J.E."/>
            <person name="John U."/>
            <person name="Lanier W."/>
            <person name="Lindquist E.A."/>
            <person name="Lucas S."/>
            <person name="Mayer K.F."/>
            <person name="Moreau H."/>
            <person name="Not F."/>
            <person name="Otillar R."/>
            <person name="Panaud O."/>
            <person name="Pangilinan J."/>
            <person name="Paulsen I."/>
            <person name="Piegu B."/>
            <person name="Poliakov A."/>
            <person name="Robbens S."/>
            <person name="Schmutz J."/>
            <person name="Toulza E."/>
            <person name="Wyss T."/>
            <person name="Zelensky A."/>
            <person name="Zhou K."/>
            <person name="Armbrust E.V."/>
            <person name="Bhattacharya D."/>
            <person name="Goodenough U.W."/>
            <person name="Van de Peer Y."/>
            <person name="Grigoriev I.V."/>
        </authorList>
    </citation>
    <scope>NUCLEOTIDE SEQUENCE [LARGE SCALE GENOMIC DNA]</scope>
    <source>
        <strain evidence="10">RCC299 / NOUM17</strain>
    </source>
</reference>
<dbReference type="Pfam" id="PF01399">
    <property type="entry name" value="PCI"/>
    <property type="match status" value="1"/>
</dbReference>
<dbReference type="InterPro" id="IPR036390">
    <property type="entry name" value="WH_DNA-bd_sf"/>
</dbReference>
<dbReference type="OMA" id="KNIMHTV"/>
<evidence type="ECO:0000256" key="1">
    <source>
        <dbReference type="ARBA" id="ARBA00004123"/>
    </source>
</evidence>
<name>C1E7X3_MICCC</name>
<dbReference type="InterPro" id="IPR040134">
    <property type="entry name" value="PSMD12/CSN4"/>
</dbReference>
<dbReference type="PROSITE" id="PS50250">
    <property type="entry name" value="PCI"/>
    <property type="match status" value="1"/>
</dbReference>
<dbReference type="InterPro" id="IPR054559">
    <property type="entry name" value="PSMD12-CSN4-like_N"/>
</dbReference>
<evidence type="ECO:0000259" key="8">
    <source>
        <dbReference type="PROSITE" id="PS50250"/>
    </source>
</evidence>
<dbReference type="InterPro" id="IPR036388">
    <property type="entry name" value="WH-like_DNA-bd_sf"/>
</dbReference>
<dbReference type="GO" id="GO:0008180">
    <property type="term" value="C:COP9 signalosome"/>
    <property type="evidence" value="ECO:0007669"/>
    <property type="project" value="UniProtKB-KW"/>
</dbReference>
<proteinExistence type="inferred from homology"/>
<evidence type="ECO:0000256" key="5">
    <source>
        <dbReference type="ARBA" id="ARBA00022490"/>
    </source>
</evidence>
<protein>
    <recommendedName>
        <fullName evidence="4">COP9 signalosome complex subunit 4</fullName>
    </recommendedName>
</protein>
<dbReference type="GeneID" id="8244085"/>
<evidence type="ECO:0000256" key="2">
    <source>
        <dbReference type="ARBA" id="ARBA00004496"/>
    </source>
</evidence>
<evidence type="ECO:0000313" key="10">
    <source>
        <dbReference type="Proteomes" id="UP000002009"/>
    </source>
</evidence>
<dbReference type="InterPro" id="IPR000717">
    <property type="entry name" value="PCI_dom"/>
</dbReference>
<dbReference type="PANTHER" id="PTHR10855">
    <property type="entry name" value="26S PROTEASOME NON-ATPASE REGULATORY SUBUNIT 12/COP9 SIGNALOSOME COMPLEX SUBUNIT 4"/>
    <property type="match status" value="1"/>
</dbReference>
<dbReference type="Pfam" id="PF22241">
    <property type="entry name" value="PSMD12-CSN4_N"/>
    <property type="match status" value="1"/>
</dbReference>
<keyword evidence="5" id="KW-0963">Cytoplasm</keyword>
<keyword evidence="10" id="KW-1185">Reference proteome</keyword>
<dbReference type="RefSeq" id="XP_002503152.1">
    <property type="nucleotide sequence ID" value="XM_002503106.1"/>
</dbReference>
<accession>C1E7X3</accession>
<evidence type="ECO:0000256" key="4">
    <source>
        <dbReference type="ARBA" id="ARBA00014881"/>
    </source>
</evidence>
<evidence type="ECO:0000256" key="6">
    <source>
        <dbReference type="ARBA" id="ARBA00022790"/>
    </source>
</evidence>
<evidence type="ECO:0000256" key="3">
    <source>
        <dbReference type="ARBA" id="ARBA00010417"/>
    </source>
</evidence>
<dbReference type="STRING" id="296587.C1E7X3"/>
<evidence type="ECO:0000313" key="9">
    <source>
        <dbReference type="EMBL" id="ACO64410.1"/>
    </source>
</evidence>
<dbReference type="SUPFAM" id="SSF46785">
    <property type="entry name" value="Winged helix' DNA-binding domain"/>
    <property type="match status" value="1"/>
</dbReference>
<sequence length="407" mass="44975">MEARLSEIALVADQKARTAQYRDVLTECLAGGGNVEGLKAMVTHMMSDDVPLVISRQILQALCQEVVTTLPSEKQKETASFALEKMNPRVMSFDEQVSMLREGLAKLYEKDAEWSRAAEVLAGIDLESGTRVLSDEYKLQKCVQIAMLYLEDDDAVNAETYIKKASFLLSACKQDDTLEYQFKTCYARILDAKGKFTEAALRYYDLSQTKIGLVMGAGKQVGEADLAAALTSAITCAILAAAGPQRSRVLTTLYKDERCARLPVFSLLEKVYLERILQTDEVQVFSANLKPHQLGGEGEDGMSILSRAVIEHNLLSASKLYNNIAVTELGQLLGVDPQLAEETAAKMIGEERMEGKIDQVDGLIYFQDPKNTSLAIMQFDDQILDVCNQVNALIDMMERKGILPEDA</sequence>
<dbReference type="GO" id="GO:0005829">
    <property type="term" value="C:cytosol"/>
    <property type="evidence" value="ECO:0007669"/>
    <property type="project" value="TreeGrafter"/>
</dbReference>
<dbReference type="KEGG" id="mis:MICPUN_83030"/>
<dbReference type="EMBL" id="CP001327">
    <property type="protein sequence ID" value="ACO64410.1"/>
    <property type="molecule type" value="Genomic_DNA"/>
</dbReference>
<dbReference type="FunCoup" id="C1E7X3">
    <property type="interactions" value="2128"/>
</dbReference>
<dbReference type="Proteomes" id="UP000002009">
    <property type="component" value="Chromosome 6"/>
</dbReference>
<keyword evidence="6" id="KW-0736">Signalosome</keyword>
<dbReference type="AlphaFoldDB" id="C1E7X3"/>
<feature type="domain" description="PCI" evidence="8">
    <location>
        <begin position="202"/>
        <end position="371"/>
    </location>
</feature>